<name>A0ABQ1JBF9_9FLAO</name>
<reference evidence="2" key="1">
    <citation type="journal article" date="2019" name="Int. J. Syst. Evol. Microbiol.">
        <title>The Global Catalogue of Microorganisms (GCM) 10K type strain sequencing project: providing services to taxonomists for standard genome sequencing and annotation.</title>
        <authorList>
            <consortium name="The Broad Institute Genomics Platform"/>
            <consortium name="The Broad Institute Genome Sequencing Center for Infectious Disease"/>
            <person name="Wu L."/>
            <person name="Ma J."/>
        </authorList>
    </citation>
    <scope>NUCLEOTIDE SEQUENCE [LARGE SCALE GENOMIC DNA]</scope>
    <source>
        <strain evidence="2">CGMCC 1.15461</strain>
    </source>
</reference>
<gene>
    <name evidence="1" type="ORF">GCM10007424_00350</name>
</gene>
<proteinExistence type="predicted"/>
<dbReference type="Pfam" id="PF08843">
    <property type="entry name" value="AbiEii"/>
    <property type="match status" value="1"/>
</dbReference>
<keyword evidence="2" id="KW-1185">Reference proteome</keyword>
<accession>A0ABQ1JBF9</accession>
<organism evidence="1 2">
    <name type="scientific">Flavobacterium suaedae</name>
    <dbReference type="NCBI Taxonomy" id="1767027"/>
    <lineage>
        <taxon>Bacteria</taxon>
        <taxon>Pseudomonadati</taxon>
        <taxon>Bacteroidota</taxon>
        <taxon>Flavobacteriia</taxon>
        <taxon>Flavobacteriales</taxon>
        <taxon>Flavobacteriaceae</taxon>
        <taxon>Flavobacterium</taxon>
    </lineage>
</organism>
<protein>
    <recommendedName>
        <fullName evidence="3">Nucleotidyl transferase AbiEii/AbiGii toxin family protein</fullName>
    </recommendedName>
</protein>
<dbReference type="RefSeq" id="WP_229665857.1">
    <property type="nucleotide sequence ID" value="NZ_BMJE01000001.1"/>
</dbReference>
<evidence type="ECO:0000313" key="1">
    <source>
        <dbReference type="EMBL" id="GGB64394.1"/>
    </source>
</evidence>
<dbReference type="InterPro" id="IPR014942">
    <property type="entry name" value="AbiEii"/>
</dbReference>
<dbReference type="Proteomes" id="UP000615760">
    <property type="component" value="Unassembled WGS sequence"/>
</dbReference>
<sequence length="219" mass="25159">MEQGRMIHWNTVSESLREALLLLMQSDALKEFRLVGGTALSLQLGHRISVDIDLFTDADYGSVDFRAIESFLEATFPYLDKGFGTAIGMGKSYLIGRDKENAVKLDLYYTDPFITPPLEIEDLRMATPEEIIAMKMDIVQRGGRKKDFWDLHELLSSYPVSQMIALHEKRYPYTHERERIVANFTDFSLADDDFDPVSLKGYYWELIKEDLEQAVGDLD</sequence>
<evidence type="ECO:0008006" key="3">
    <source>
        <dbReference type="Google" id="ProtNLM"/>
    </source>
</evidence>
<dbReference type="EMBL" id="BMJE01000001">
    <property type="protein sequence ID" value="GGB64394.1"/>
    <property type="molecule type" value="Genomic_DNA"/>
</dbReference>
<evidence type="ECO:0000313" key="2">
    <source>
        <dbReference type="Proteomes" id="UP000615760"/>
    </source>
</evidence>
<comment type="caution">
    <text evidence="1">The sequence shown here is derived from an EMBL/GenBank/DDBJ whole genome shotgun (WGS) entry which is preliminary data.</text>
</comment>